<dbReference type="EMBL" id="JAATJJ010000001">
    <property type="protein sequence ID" value="NJB71348.1"/>
    <property type="molecule type" value="Genomic_DNA"/>
</dbReference>
<accession>A0A846QTH3</accession>
<dbReference type="RefSeq" id="WP_167963026.1">
    <property type="nucleotide sequence ID" value="NZ_JAATJJ010000001.1"/>
</dbReference>
<proteinExistence type="predicted"/>
<dbReference type="Proteomes" id="UP000590442">
    <property type="component" value="Unassembled WGS sequence"/>
</dbReference>
<evidence type="ECO:0000313" key="1">
    <source>
        <dbReference type="EMBL" id="NJB71348.1"/>
    </source>
</evidence>
<sequence>MKSFINQFPSDSKRSTFYLNLSDSKRIRWVQSRTQLSFIPGDILG</sequence>
<reference evidence="1 2" key="1">
    <citation type="submission" date="2020-03" db="EMBL/GenBank/DDBJ databases">
        <title>Genomic Encyclopedia of Type Strains, Phase IV (KMG-IV): sequencing the most valuable type-strain genomes for metagenomic binning, comparative biology and taxonomic classification.</title>
        <authorList>
            <person name="Goeker M."/>
        </authorList>
    </citation>
    <scope>NUCLEOTIDE SEQUENCE [LARGE SCALE GENOMIC DNA]</scope>
    <source>
        <strain evidence="1 2">DSM 29762</strain>
    </source>
</reference>
<name>A0A846QTH3_9FLAO</name>
<dbReference type="AlphaFoldDB" id="A0A846QTH3"/>
<protein>
    <submittedName>
        <fullName evidence="1">Uncharacterized protein</fullName>
    </submittedName>
</protein>
<evidence type="ECO:0000313" key="2">
    <source>
        <dbReference type="Proteomes" id="UP000590442"/>
    </source>
</evidence>
<comment type="caution">
    <text evidence="1">The sequence shown here is derived from an EMBL/GenBank/DDBJ whole genome shotgun (WGS) entry which is preliminary data.</text>
</comment>
<gene>
    <name evidence="1" type="ORF">GGR42_001810</name>
</gene>
<keyword evidence="2" id="KW-1185">Reference proteome</keyword>
<organism evidence="1 2">
    <name type="scientific">Saonia flava</name>
    <dbReference type="NCBI Taxonomy" id="523696"/>
    <lineage>
        <taxon>Bacteria</taxon>
        <taxon>Pseudomonadati</taxon>
        <taxon>Bacteroidota</taxon>
        <taxon>Flavobacteriia</taxon>
        <taxon>Flavobacteriales</taxon>
        <taxon>Flavobacteriaceae</taxon>
        <taxon>Saonia</taxon>
    </lineage>
</organism>